<dbReference type="InterPro" id="IPR036390">
    <property type="entry name" value="WH_DNA-bd_sf"/>
</dbReference>
<protein>
    <submittedName>
        <fullName evidence="5">GntR family transcriptional regulator</fullName>
    </submittedName>
</protein>
<dbReference type="InterPro" id="IPR011711">
    <property type="entry name" value="GntR_C"/>
</dbReference>
<dbReference type="GO" id="GO:0003700">
    <property type="term" value="F:DNA-binding transcription factor activity"/>
    <property type="evidence" value="ECO:0007669"/>
    <property type="project" value="InterPro"/>
</dbReference>
<dbReference type="Proteomes" id="UP000078272">
    <property type="component" value="Unassembled WGS sequence"/>
</dbReference>
<dbReference type="InterPro" id="IPR036388">
    <property type="entry name" value="WH-like_DNA-bd_sf"/>
</dbReference>
<dbReference type="EMBL" id="LDPZ01000006">
    <property type="protein sequence ID" value="KTQ97870.1"/>
    <property type="molecule type" value="Genomic_DNA"/>
</dbReference>
<dbReference type="Gene3D" id="1.20.120.530">
    <property type="entry name" value="GntR ligand-binding domain-like"/>
    <property type="match status" value="1"/>
</dbReference>
<dbReference type="PATRIC" id="fig|401562.3.peg.4309"/>
<proteinExistence type="predicted"/>
<dbReference type="InterPro" id="IPR008920">
    <property type="entry name" value="TF_FadR/GntR_C"/>
</dbReference>
<dbReference type="OrthoDB" id="9028214at2"/>
<dbReference type="Gene3D" id="1.10.10.10">
    <property type="entry name" value="Winged helix-like DNA-binding domain superfamily/Winged helix DNA-binding domain"/>
    <property type="match status" value="1"/>
</dbReference>
<keyword evidence="3" id="KW-0804">Transcription</keyword>
<reference evidence="5 6" key="1">
    <citation type="journal article" date="2016" name="Front. Microbiol.">
        <title>Genomic Resource of Rice Seed Associated Bacteria.</title>
        <authorList>
            <person name="Midha S."/>
            <person name="Bansal K."/>
            <person name="Sharma S."/>
            <person name="Kumar N."/>
            <person name="Patil P.P."/>
            <person name="Chaudhry V."/>
            <person name="Patil P.B."/>
        </authorList>
    </citation>
    <scope>NUCLEOTIDE SEQUENCE [LARGE SCALE GENOMIC DNA]</scope>
    <source>
        <strain evidence="5 6">NS226</strain>
    </source>
</reference>
<name>A0A175RCT0_9HYPH</name>
<dbReference type="STRING" id="401562.NS365_05740"/>
<accession>A0A175RCT0</accession>
<dbReference type="PRINTS" id="PR00035">
    <property type="entry name" value="HTHGNTR"/>
</dbReference>
<dbReference type="SUPFAM" id="SSF46785">
    <property type="entry name" value="Winged helix' DNA-binding domain"/>
    <property type="match status" value="1"/>
</dbReference>
<dbReference type="InterPro" id="IPR000524">
    <property type="entry name" value="Tscrpt_reg_HTH_GntR"/>
</dbReference>
<dbReference type="PANTHER" id="PTHR43537">
    <property type="entry name" value="TRANSCRIPTIONAL REGULATOR, GNTR FAMILY"/>
    <property type="match status" value="1"/>
</dbReference>
<dbReference type="Pfam" id="PF07729">
    <property type="entry name" value="FCD"/>
    <property type="match status" value="1"/>
</dbReference>
<keyword evidence="2" id="KW-0238">DNA-binding</keyword>
<dbReference type="PANTHER" id="PTHR43537:SF44">
    <property type="entry name" value="GNTR FAMILY REGULATORY PROTEIN"/>
    <property type="match status" value="1"/>
</dbReference>
<dbReference type="SUPFAM" id="SSF48008">
    <property type="entry name" value="GntR ligand-binding domain-like"/>
    <property type="match status" value="1"/>
</dbReference>
<evidence type="ECO:0000256" key="2">
    <source>
        <dbReference type="ARBA" id="ARBA00023125"/>
    </source>
</evidence>
<evidence type="ECO:0000313" key="6">
    <source>
        <dbReference type="Proteomes" id="UP000078272"/>
    </source>
</evidence>
<evidence type="ECO:0000256" key="1">
    <source>
        <dbReference type="ARBA" id="ARBA00023015"/>
    </source>
</evidence>
<evidence type="ECO:0000313" key="5">
    <source>
        <dbReference type="EMBL" id="KTQ97870.1"/>
    </source>
</evidence>
<keyword evidence="1" id="KW-0805">Transcription regulation</keyword>
<dbReference type="SMART" id="SM00345">
    <property type="entry name" value="HTH_GNTR"/>
    <property type="match status" value="1"/>
</dbReference>
<dbReference type="SMART" id="SM00895">
    <property type="entry name" value="FCD"/>
    <property type="match status" value="1"/>
</dbReference>
<sequence length="247" mass="27077">MVVEIAPVSRSSKRRSLRLHGSIAQEIGTAIVTGRYQPNDLLPNEVTFSEKLQVSRTAYREAVRILAAKGLVTSRPKAGTRISPRRSWHVLDPDVLRWIFENGAPDPAFLQELFELRQIVEPAAAALAAERRTAEDLDELRAALDGMERHGLAVEDGRDADRLFHEVILRATGNGALGTLAPGIASAVRWTTLFKARDGRMPRDPLPEHVSVFQAIEQGDAAKARRAMGELVGLALHDIGAIENSQT</sequence>
<dbReference type="PROSITE" id="PS50949">
    <property type="entry name" value="HTH_GNTR"/>
    <property type="match status" value="1"/>
</dbReference>
<dbReference type="Pfam" id="PF00392">
    <property type="entry name" value="GntR"/>
    <property type="match status" value="1"/>
</dbReference>
<feature type="domain" description="HTH gntR-type" evidence="4">
    <location>
        <begin position="17"/>
        <end position="85"/>
    </location>
</feature>
<dbReference type="CDD" id="cd07377">
    <property type="entry name" value="WHTH_GntR"/>
    <property type="match status" value="1"/>
</dbReference>
<evidence type="ECO:0000259" key="4">
    <source>
        <dbReference type="PROSITE" id="PS50949"/>
    </source>
</evidence>
<dbReference type="AlphaFoldDB" id="A0A175RCT0"/>
<gene>
    <name evidence="5" type="ORF">NS226_03920</name>
</gene>
<dbReference type="GO" id="GO:0003677">
    <property type="term" value="F:DNA binding"/>
    <property type="evidence" value="ECO:0007669"/>
    <property type="project" value="UniProtKB-KW"/>
</dbReference>
<organism evidence="5 6">
    <name type="scientific">Aureimonas ureilytica</name>
    <dbReference type="NCBI Taxonomy" id="401562"/>
    <lineage>
        <taxon>Bacteria</taxon>
        <taxon>Pseudomonadati</taxon>
        <taxon>Pseudomonadota</taxon>
        <taxon>Alphaproteobacteria</taxon>
        <taxon>Hyphomicrobiales</taxon>
        <taxon>Aurantimonadaceae</taxon>
        <taxon>Aureimonas</taxon>
    </lineage>
</organism>
<evidence type="ECO:0000256" key="3">
    <source>
        <dbReference type="ARBA" id="ARBA00023163"/>
    </source>
</evidence>
<comment type="caution">
    <text evidence="5">The sequence shown here is derived from an EMBL/GenBank/DDBJ whole genome shotgun (WGS) entry which is preliminary data.</text>
</comment>